<dbReference type="OrthoDB" id="9790745at2"/>
<dbReference type="Proteomes" id="UP000051166">
    <property type="component" value="Unassembled WGS sequence"/>
</dbReference>
<reference evidence="9 10" key="1">
    <citation type="journal article" date="2015" name="Genome Announc.">
        <title>Expanding the biotechnology potential of lactobacilli through comparative genomics of 213 strains and associated genera.</title>
        <authorList>
            <person name="Sun Z."/>
            <person name="Harris H.M."/>
            <person name="McCann A."/>
            <person name="Guo C."/>
            <person name="Argimon S."/>
            <person name="Zhang W."/>
            <person name="Yang X."/>
            <person name="Jeffery I.B."/>
            <person name="Cooney J.C."/>
            <person name="Kagawa T.F."/>
            <person name="Liu W."/>
            <person name="Song Y."/>
            <person name="Salvetti E."/>
            <person name="Wrobel A."/>
            <person name="Rasinkangas P."/>
            <person name="Parkhill J."/>
            <person name="Rea M.C."/>
            <person name="O'Sullivan O."/>
            <person name="Ritari J."/>
            <person name="Douillard F.P."/>
            <person name="Paul Ross R."/>
            <person name="Yang R."/>
            <person name="Briner A.E."/>
            <person name="Felis G.E."/>
            <person name="de Vos W.M."/>
            <person name="Barrangou R."/>
            <person name="Klaenhammer T.R."/>
            <person name="Caufield P.W."/>
            <person name="Cui Y."/>
            <person name="Zhang H."/>
            <person name="O'Toole P.W."/>
        </authorList>
    </citation>
    <scope>NUCLEOTIDE SEQUENCE [LARGE SCALE GENOMIC DNA]</scope>
    <source>
        <strain evidence="9 10">DSM 16230</strain>
    </source>
</reference>
<keyword evidence="6" id="KW-0288">FMN</keyword>
<evidence type="ECO:0000256" key="2">
    <source>
        <dbReference type="ARBA" id="ARBA00003297"/>
    </source>
</evidence>
<feature type="domain" description="Flavodoxin-like" evidence="8">
    <location>
        <begin position="4"/>
        <end position="145"/>
    </location>
</feature>
<keyword evidence="10" id="KW-1185">Reference proteome</keyword>
<proteinExistence type="inferred from homology"/>
<evidence type="ECO:0000256" key="6">
    <source>
        <dbReference type="ARBA" id="ARBA00022643"/>
    </source>
</evidence>
<dbReference type="RefSeq" id="WP_054758109.1">
    <property type="nucleotide sequence ID" value="NZ_AZFQ01000050.1"/>
</dbReference>
<dbReference type="STRING" id="1423801.FD50_GL001295"/>
<accession>A0A0R1UWW7</accession>
<keyword evidence="7" id="KW-0249">Electron transport</keyword>
<dbReference type="PANTHER" id="PTHR42809:SF1">
    <property type="entry name" value="FLAVODOXIN 1"/>
    <property type="match status" value="1"/>
</dbReference>
<protein>
    <submittedName>
        <fullName evidence="9">Flavodoxin</fullName>
    </submittedName>
</protein>
<comment type="caution">
    <text evidence="9">The sequence shown here is derived from an EMBL/GenBank/DDBJ whole genome shotgun (WGS) entry which is preliminary data.</text>
</comment>
<dbReference type="SUPFAM" id="SSF52218">
    <property type="entry name" value="Flavoproteins"/>
    <property type="match status" value="1"/>
</dbReference>
<evidence type="ECO:0000313" key="9">
    <source>
        <dbReference type="EMBL" id="KRL97729.1"/>
    </source>
</evidence>
<name>A0A0R1UWW7_9LACO</name>
<organism evidence="9 10">
    <name type="scientific">Liquorilactobacillus satsumensis DSM 16230 = JCM 12392</name>
    <dbReference type="NCBI Taxonomy" id="1423801"/>
    <lineage>
        <taxon>Bacteria</taxon>
        <taxon>Bacillati</taxon>
        <taxon>Bacillota</taxon>
        <taxon>Bacilli</taxon>
        <taxon>Lactobacillales</taxon>
        <taxon>Lactobacillaceae</taxon>
        <taxon>Liquorilactobacillus</taxon>
    </lineage>
</organism>
<dbReference type="NCBIfam" id="NF005587">
    <property type="entry name" value="PRK07308.1"/>
    <property type="match status" value="1"/>
</dbReference>
<comment type="cofactor">
    <cofactor evidence="1">
        <name>FMN</name>
        <dbReference type="ChEBI" id="CHEBI:58210"/>
    </cofactor>
</comment>
<comment type="function">
    <text evidence="2">Low-potential electron donor to a number of redox enzymes.</text>
</comment>
<dbReference type="AlphaFoldDB" id="A0A0R1UWW7"/>
<evidence type="ECO:0000313" key="10">
    <source>
        <dbReference type="Proteomes" id="UP000051166"/>
    </source>
</evidence>
<dbReference type="PANTHER" id="PTHR42809">
    <property type="entry name" value="FLAVODOXIN 2"/>
    <property type="match status" value="1"/>
</dbReference>
<dbReference type="GO" id="GO:0016651">
    <property type="term" value="F:oxidoreductase activity, acting on NAD(P)H"/>
    <property type="evidence" value="ECO:0007669"/>
    <property type="project" value="UniProtKB-ARBA"/>
</dbReference>
<comment type="similarity">
    <text evidence="3">Belongs to the flavodoxin family.</text>
</comment>
<dbReference type="EMBL" id="AZFQ01000050">
    <property type="protein sequence ID" value="KRL97729.1"/>
    <property type="molecule type" value="Genomic_DNA"/>
</dbReference>
<dbReference type="InterPro" id="IPR050619">
    <property type="entry name" value="Flavodoxin"/>
</dbReference>
<dbReference type="Gene3D" id="3.40.50.360">
    <property type="match status" value="1"/>
</dbReference>
<evidence type="ECO:0000256" key="7">
    <source>
        <dbReference type="ARBA" id="ARBA00022982"/>
    </source>
</evidence>
<dbReference type="NCBIfam" id="NF005216">
    <property type="entry name" value="PRK06703.1"/>
    <property type="match status" value="1"/>
</dbReference>
<evidence type="ECO:0000256" key="3">
    <source>
        <dbReference type="ARBA" id="ARBA00005267"/>
    </source>
</evidence>
<evidence type="ECO:0000256" key="1">
    <source>
        <dbReference type="ARBA" id="ARBA00001917"/>
    </source>
</evidence>
<dbReference type="PROSITE" id="PS50902">
    <property type="entry name" value="FLAVODOXIN_LIKE"/>
    <property type="match status" value="1"/>
</dbReference>
<dbReference type="Pfam" id="PF00258">
    <property type="entry name" value="Flavodoxin_1"/>
    <property type="match status" value="1"/>
</dbReference>
<dbReference type="PATRIC" id="fig|1423801.4.peg.1325"/>
<dbReference type="InterPro" id="IPR008254">
    <property type="entry name" value="Flavodoxin/NO_synth"/>
</dbReference>
<dbReference type="GeneID" id="98308606"/>
<evidence type="ECO:0000256" key="5">
    <source>
        <dbReference type="ARBA" id="ARBA00022630"/>
    </source>
</evidence>
<keyword evidence="4" id="KW-0813">Transport</keyword>
<keyword evidence="5" id="KW-0285">Flavoprotein</keyword>
<sequence>MTKAKVVFASITGNNEDVADIVSEALENKGVEVDTEEISQCDASDFEDVDICIVTPYTYDEGALPDEGMDFFEDLQELDLTGKVFGVAGSGDTFYGEYYCVAVDQFEEAFKQTGATKGAASVKINLAPDTAEDLASLEKFVDALIASAAKKKQ</sequence>
<gene>
    <name evidence="9" type="ORF">FD50_GL001295</name>
</gene>
<evidence type="ECO:0000259" key="8">
    <source>
        <dbReference type="PROSITE" id="PS50902"/>
    </source>
</evidence>
<dbReference type="InterPro" id="IPR029039">
    <property type="entry name" value="Flavoprotein-like_sf"/>
</dbReference>
<evidence type="ECO:0000256" key="4">
    <source>
        <dbReference type="ARBA" id="ARBA00022448"/>
    </source>
</evidence>
<dbReference type="GO" id="GO:0010181">
    <property type="term" value="F:FMN binding"/>
    <property type="evidence" value="ECO:0007669"/>
    <property type="project" value="InterPro"/>
</dbReference>